<dbReference type="AlphaFoldDB" id="A0A841ENI0"/>
<dbReference type="EMBL" id="JACHKT010000004">
    <property type="protein sequence ID" value="MBB6002288.1"/>
    <property type="molecule type" value="Genomic_DNA"/>
</dbReference>
<keyword evidence="1" id="KW-0732">Signal</keyword>
<dbReference type="Proteomes" id="UP000524404">
    <property type="component" value="Unassembled WGS sequence"/>
</dbReference>
<comment type="caution">
    <text evidence="2">The sequence shown here is derived from an EMBL/GenBank/DDBJ whole genome shotgun (WGS) entry which is preliminary data.</text>
</comment>
<name>A0A841ENI0_9BACT</name>
<reference evidence="2 3" key="1">
    <citation type="submission" date="2020-08" db="EMBL/GenBank/DDBJ databases">
        <title>Functional genomics of gut bacteria from endangered species of beetles.</title>
        <authorList>
            <person name="Carlos-Shanley C."/>
        </authorList>
    </citation>
    <scope>NUCLEOTIDE SEQUENCE [LARGE SCALE GENOMIC DNA]</scope>
    <source>
        <strain evidence="2 3">S00070</strain>
    </source>
</reference>
<evidence type="ECO:0000313" key="3">
    <source>
        <dbReference type="Proteomes" id="UP000524404"/>
    </source>
</evidence>
<evidence type="ECO:0000256" key="1">
    <source>
        <dbReference type="SAM" id="SignalP"/>
    </source>
</evidence>
<keyword evidence="3" id="KW-1185">Reference proteome</keyword>
<organism evidence="2 3">
    <name type="scientific">Arcicella rosea</name>
    <dbReference type="NCBI Taxonomy" id="502909"/>
    <lineage>
        <taxon>Bacteria</taxon>
        <taxon>Pseudomonadati</taxon>
        <taxon>Bacteroidota</taxon>
        <taxon>Cytophagia</taxon>
        <taxon>Cytophagales</taxon>
        <taxon>Flectobacillaceae</taxon>
        <taxon>Arcicella</taxon>
    </lineage>
</organism>
<sequence length="221" mass="25086">MKRLILILIFFPFLSQAQIQVSSGLSYVTEPSFGEDGAYTGSGIDISLRKHLTEKWKLTAYSGINKMRVTLAVQSRFDYSTKIYGYYYKDVVPVSFGAEYYIWNKKFIKPFVGLETGAYFTSYQTQIDPNYLSFAKNIPAGSSINWGFSPSLGIQFQENADRLGLFLKVKHTGIVYGNAGLSNIFSFSAGFTFKFGRKIMWKPPVIEVPTQAPYYETKDLY</sequence>
<proteinExistence type="predicted"/>
<evidence type="ECO:0008006" key="4">
    <source>
        <dbReference type="Google" id="ProtNLM"/>
    </source>
</evidence>
<accession>A0A841ENI0</accession>
<feature type="chain" id="PRO_5032924060" description="Outer membrane protein beta-barrel domain-containing protein" evidence="1">
    <location>
        <begin position="18"/>
        <end position="221"/>
    </location>
</feature>
<gene>
    <name evidence="2" type="ORF">HNP25_000938</name>
</gene>
<dbReference type="RefSeq" id="WP_184130975.1">
    <property type="nucleotide sequence ID" value="NZ_JACHKT010000004.1"/>
</dbReference>
<evidence type="ECO:0000313" key="2">
    <source>
        <dbReference type="EMBL" id="MBB6002288.1"/>
    </source>
</evidence>
<protein>
    <recommendedName>
        <fullName evidence="4">Outer membrane protein beta-barrel domain-containing protein</fullName>
    </recommendedName>
</protein>
<feature type="signal peptide" evidence="1">
    <location>
        <begin position="1"/>
        <end position="17"/>
    </location>
</feature>